<reference evidence="2" key="1">
    <citation type="journal article" date="2018" name="Genome Biol.">
        <title>SKESA: strategic k-mer extension for scrupulous assemblies.</title>
        <authorList>
            <person name="Souvorov A."/>
            <person name="Agarwala R."/>
            <person name="Lipman D.J."/>
        </authorList>
    </citation>
    <scope>NUCLEOTIDE SEQUENCE [LARGE SCALE GENOMIC DNA]</scope>
    <source>
        <strain evidence="2">EC00618</strain>
    </source>
</reference>
<dbReference type="EMBL" id="UGAK01000003">
    <property type="protein sequence ID" value="STF94807.1"/>
    <property type="molecule type" value="Genomic_DNA"/>
</dbReference>
<dbReference type="InterPro" id="IPR053136">
    <property type="entry name" value="UTP_pyrophosphatase-like"/>
</dbReference>
<dbReference type="PANTHER" id="PTHR30399">
    <property type="entry name" value="UNCHARACTERIZED PROTEIN YGJP"/>
    <property type="match status" value="1"/>
</dbReference>
<keyword evidence="4" id="KW-0482">Metalloprotease</keyword>
<evidence type="ECO:0000313" key="9">
    <source>
        <dbReference type="Proteomes" id="UP001271591"/>
    </source>
</evidence>
<evidence type="ECO:0000313" key="7">
    <source>
        <dbReference type="Proteomes" id="UP000250385"/>
    </source>
</evidence>
<protein>
    <submittedName>
        <fullName evidence="5 6">Hydrolase</fullName>
    </submittedName>
    <submittedName>
        <fullName evidence="2">M48 family metallopeptidase</fullName>
    </submittedName>
    <submittedName>
        <fullName evidence="4">SprT family zinc-dependent metalloprotease</fullName>
        <ecNumber evidence="4">3.4.-.-</ecNumber>
    </submittedName>
</protein>
<dbReference type="Proteomes" id="UP000250385">
    <property type="component" value="Unassembled WGS sequence"/>
</dbReference>
<dbReference type="Proteomes" id="UP001271591">
    <property type="component" value="Unassembled WGS sequence"/>
</dbReference>
<dbReference type="RefSeq" id="WP_001122107.1">
    <property type="nucleotide sequence ID" value="NZ_AP021935.1"/>
</dbReference>
<accession>A0A0A3ULT9</accession>
<evidence type="ECO:0000313" key="6">
    <source>
        <dbReference type="EMBL" id="STF94807.1"/>
    </source>
</evidence>
<dbReference type="EMBL" id="JAWPMK010000003">
    <property type="protein sequence ID" value="MDW9353214.1"/>
    <property type="molecule type" value="Genomic_DNA"/>
</dbReference>
<feature type="domain" description="YgjP-like metallopeptidase" evidence="1">
    <location>
        <begin position="25"/>
        <end position="228"/>
    </location>
</feature>
<dbReference type="CDD" id="cd07344">
    <property type="entry name" value="M48_yhfN_like"/>
    <property type="match status" value="1"/>
</dbReference>
<dbReference type="EMBL" id="UASG01000002">
    <property type="protein sequence ID" value="SPX27852.1"/>
    <property type="molecule type" value="Genomic_DNA"/>
</dbReference>
<sequence length="238" mass="28512">MPIMQIGSLHLLVNRKAIKNLHISVLPPDGKVRVSAPEHMTETAIRMAVASRFRWIRKQQQDFARQPRQSEREMVSGECHYLWGRRYRLLVIERHGRHEVKVAGNNKLQLYVQPGTRDENKALALSEFYRHELKQQVAKLLPEWQDRIGVPLTFWGIKKMKTFWGTCNTTTKRIWLNLELIKKPPECLEYILVHELVHLLERHHNARFRLHMDRFIPDWRERRDLLNNMPLAFEAWEY</sequence>
<dbReference type="InterPro" id="IPR002725">
    <property type="entry name" value="YgjP-like_metallopeptidase"/>
</dbReference>
<dbReference type="EMBL" id="DABGYN010000055">
    <property type="protein sequence ID" value="HAJ0836449.1"/>
    <property type="molecule type" value="Genomic_DNA"/>
</dbReference>
<evidence type="ECO:0000313" key="3">
    <source>
        <dbReference type="EMBL" id="MDO2577425.1"/>
    </source>
</evidence>
<reference evidence="7 8" key="2">
    <citation type="submission" date="2018-06" db="EMBL/GenBank/DDBJ databases">
        <authorList>
            <consortium name="Pathogen Informatics"/>
            <person name="Doyle S."/>
        </authorList>
    </citation>
    <scope>NUCLEOTIDE SEQUENCE [LARGE SCALE GENOMIC DNA]</scope>
    <source>
        <strain evidence="5 7">NCTC10279</strain>
        <strain evidence="6 8">NCTC7927</strain>
    </source>
</reference>
<proteinExistence type="predicted"/>
<evidence type="ECO:0000259" key="1">
    <source>
        <dbReference type="Pfam" id="PF01863"/>
    </source>
</evidence>
<evidence type="ECO:0000313" key="2">
    <source>
        <dbReference type="EMBL" id="HAJ0836449.1"/>
    </source>
</evidence>
<dbReference type="Pfam" id="PF01863">
    <property type="entry name" value="YgjP-like"/>
    <property type="match status" value="1"/>
</dbReference>
<dbReference type="GO" id="GO:0008237">
    <property type="term" value="F:metallopeptidase activity"/>
    <property type="evidence" value="ECO:0007669"/>
    <property type="project" value="UniProtKB-KW"/>
</dbReference>
<dbReference type="EMBL" id="JAUKXU010000037">
    <property type="protein sequence ID" value="MDO2577425.1"/>
    <property type="molecule type" value="Genomic_DNA"/>
</dbReference>
<dbReference type="Proteomes" id="UP001173661">
    <property type="component" value="Unassembled WGS sequence"/>
</dbReference>
<gene>
    <name evidence="2" type="ORF">HL563_22475</name>
    <name evidence="5" type="ORF">NCTC10279_00013</name>
    <name evidence="6" type="ORF">NCTC7927_03682</name>
    <name evidence="3" type="ORF">Q2V20_25450</name>
    <name evidence="4" type="ORF">R8G00_27665</name>
</gene>
<dbReference type="Proteomes" id="UP000254043">
    <property type="component" value="Unassembled WGS sequence"/>
</dbReference>
<keyword evidence="4" id="KW-0378">Hydrolase</keyword>
<reference evidence="3" key="4">
    <citation type="submission" date="2023-07" db="EMBL/GenBank/DDBJ databases">
        <title>High risk of intestinal colonization with ESBL-producing Escherichia coli among soldiers of military contingents in specific geographic regions.</title>
        <authorList>
            <person name="Literacka E."/>
        </authorList>
    </citation>
    <scope>NUCLEOTIDE SEQUENCE</scope>
    <source>
        <strain evidence="3">66</strain>
    </source>
</reference>
<name>A0A0A3ULT9_ECOLX</name>
<evidence type="ECO:0000313" key="4">
    <source>
        <dbReference type="EMBL" id="MDW9353214.1"/>
    </source>
</evidence>
<dbReference type="PANTHER" id="PTHR30399:SF1">
    <property type="entry name" value="UTP PYROPHOSPHATASE"/>
    <property type="match status" value="1"/>
</dbReference>
<reference evidence="2" key="3">
    <citation type="submission" date="2019-09" db="EMBL/GenBank/DDBJ databases">
        <authorList>
            <consortium name="NCBI Pathogen Detection Project"/>
        </authorList>
    </citation>
    <scope>NUCLEOTIDE SEQUENCE</scope>
    <source>
        <strain evidence="2">EC00618</strain>
    </source>
</reference>
<organism evidence="4 9">
    <name type="scientific">Escherichia coli</name>
    <dbReference type="NCBI Taxonomy" id="562"/>
    <lineage>
        <taxon>Bacteria</taxon>
        <taxon>Pseudomonadati</taxon>
        <taxon>Pseudomonadota</taxon>
        <taxon>Gammaproteobacteria</taxon>
        <taxon>Enterobacterales</taxon>
        <taxon>Enterobacteriaceae</taxon>
        <taxon>Escherichia</taxon>
    </lineage>
</organism>
<reference evidence="4" key="5">
    <citation type="submission" date="2023-10" db="EMBL/GenBank/DDBJ databases">
        <title>Draft Genome Sequence of a Shiga toxin-producing Escherichia coli strain from deer meat showing an IS-element integration in the B-subunit of the Shiga toxin Stx2b gene.</title>
        <authorList>
            <person name="Projahn M."/>
            <person name="Borowiak M."/>
        </authorList>
    </citation>
    <scope>NUCLEOTIDE SEQUENCE</scope>
    <source>
        <strain evidence="4">BfR-EC-18960</strain>
    </source>
</reference>
<dbReference type="EC" id="3.4.-.-" evidence="4"/>
<keyword evidence="4" id="KW-0645">Protease</keyword>
<evidence type="ECO:0000313" key="8">
    <source>
        <dbReference type="Proteomes" id="UP000254043"/>
    </source>
</evidence>
<evidence type="ECO:0000313" key="5">
    <source>
        <dbReference type="EMBL" id="SPX27852.1"/>
    </source>
</evidence>
<dbReference type="Gene3D" id="3.30.2010.10">
    <property type="entry name" value="Metalloproteases ('zincins'), catalytic domain"/>
    <property type="match status" value="1"/>
</dbReference>
<dbReference type="AlphaFoldDB" id="A0A0A3ULT9"/>